<accession>A0A6J5QW77</accession>
<dbReference type="EMBL" id="LR797078">
    <property type="protein sequence ID" value="CAB4185631.1"/>
    <property type="molecule type" value="Genomic_DNA"/>
</dbReference>
<gene>
    <name evidence="1" type="ORF">UFOVP1130_90</name>
</gene>
<reference evidence="1" key="1">
    <citation type="submission" date="2020-05" db="EMBL/GenBank/DDBJ databases">
        <authorList>
            <person name="Chiriac C."/>
            <person name="Salcher M."/>
            <person name="Ghai R."/>
            <person name="Kavagutti S V."/>
        </authorList>
    </citation>
    <scope>NUCLEOTIDE SEQUENCE</scope>
</reference>
<organism evidence="1">
    <name type="scientific">uncultured Caudovirales phage</name>
    <dbReference type="NCBI Taxonomy" id="2100421"/>
    <lineage>
        <taxon>Viruses</taxon>
        <taxon>Duplodnaviria</taxon>
        <taxon>Heunggongvirae</taxon>
        <taxon>Uroviricota</taxon>
        <taxon>Caudoviricetes</taxon>
        <taxon>Peduoviridae</taxon>
        <taxon>Maltschvirus</taxon>
        <taxon>Maltschvirus maltsch</taxon>
    </lineage>
</organism>
<proteinExistence type="predicted"/>
<sequence>MKLIRKLAGTVSVVETQTHGADQNTPIYFTSLSVSTVGNVISYSGLRNGSTNAYTATAISPTKGTKHGIIMAPSTAGTQANRVDRFDYNG</sequence>
<protein>
    <submittedName>
        <fullName evidence="1">Uncharacterized protein</fullName>
    </submittedName>
</protein>
<evidence type="ECO:0000313" key="1">
    <source>
        <dbReference type="EMBL" id="CAB4185631.1"/>
    </source>
</evidence>
<name>A0A6J5QW77_9CAUD</name>